<keyword evidence="5" id="KW-0539">Nucleus</keyword>
<dbReference type="GO" id="GO:0046983">
    <property type="term" value="F:protein dimerization activity"/>
    <property type="evidence" value="ECO:0007669"/>
    <property type="project" value="InterPro"/>
</dbReference>
<protein>
    <recommendedName>
        <fullName evidence="6">HAT C-terminal dimerisation domain-containing protein</fullName>
    </recommendedName>
</protein>
<evidence type="ECO:0000313" key="8">
    <source>
        <dbReference type="Proteomes" id="UP001153954"/>
    </source>
</evidence>
<dbReference type="PANTHER" id="PTHR46481">
    <property type="entry name" value="ZINC FINGER BED DOMAIN-CONTAINING PROTEIN 4"/>
    <property type="match status" value="1"/>
</dbReference>
<keyword evidence="4" id="KW-0862">Zinc</keyword>
<dbReference type="InterPro" id="IPR008906">
    <property type="entry name" value="HATC_C_dom"/>
</dbReference>
<proteinExistence type="predicted"/>
<evidence type="ECO:0000259" key="6">
    <source>
        <dbReference type="Pfam" id="PF05699"/>
    </source>
</evidence>
<evidence type="ECO:0000313" key="7">
    <source>
        <dbReference type="EMBL" id="CAH2100947.1"/>
    </source>
</evidence>
<feature type="domain" description="HAT C-terminal dimerisation" evidence="6">
    <location>
        <begin position="88"/>
        <end position="160"/>
    </location>
</feature>
<gene>
    <name evidence="7" type="ORF">EEDITHA_LOCUS15753</name>
</gene>
<dbReference type="InterPro" id="IPR052035">
    <property type="entry name" value="ZnF_BED_domain_contain"/>
</dbReference>
<evidence type="ECO:0000256" key="2">
    <source>
        <dbReference type="ARBA" id="ARBA00022723"/>
    </source>
</evidence>
<keyword evidence="2" id="KW-0479">Metal-binding</keyword>
<evidence type="ECO:0000256" key="1">
    <source>
        <dbReference type="ARBA" id="ARBA00004123"/>
    </source>
</evidence>
<organism evidence="7 8">
    <name type="scientific">Euphydryas editha</name>
    <name type="common">Edith's checkerspot</name>
    <dbReference type="NCBI Taxonomy" id="104508"/>
    <lineage>
        <taxon>Eukaryota</taxon>
        <taxon>Metazoa</taxon>
        <taxon>Ecdysozoa</taxon>
        <taxon>Arthropoda</taxon>
        <taxon>Hexapoda</taxon>
        <taxon>Insecta</taxon>
        <taxon>Pterygota</taxon>
        <taxon>Neoptera</taxon>
        <taxon>Endopterygota</taxon>
        <taxon>Lepidoptera</taxon>
        <taxon>Glossata</taxon>
        <taxon>Ditrysia</taxon>
        <taxon>Papilionoidea</taxon>
        <taxon>Nymphalidae</taxon>
        <taxon>Nymphalinae</taxon>
        <taxon>Euphydryas</taxon>
    </lineage>
</organism>
<keyword evidence="8" id="KW-1185">Reference proteome</keyword>
<dbReference type="SUPFAM" id="SSF53098">
    <property type="entry name" value="Ribonuclease H-like"/>
    <property type="match status" value="1"/>
</dbReference>
<keyword evidence="3" id="KW-0863">Zinc-finger</keyword>
<dbReference type="Proteomes" id="UP001153954">
    <property type="component" value="Unassembled WGS sequence"/>
</dbReference>
<dbReference type="GO" id="GO:0008270">
    <property type="term" value="F:zinc ion binding"/>
    <property type="evidence" value="ECO:0007669"/>
    <property type="project" value="UniProtKB-KW"/>
</dbReference>
<dbReference type="InterPro" id="IPR012337">
    <property type="entry name" value="RNaseH-like_sf"/>
</dbReference>
<evidence type="ECO:0000256" key="3">
    <source>
        <dbReference type="ARBA" id="ARBA00022771"/>
    </source>
</evidence>
<evidence type="ECO:0000256" key="5">
    <source>
        <dbReference type="ARBA" id="ARBA00023242"/>
    </source>
</evidence>
<dbReference type="EMBL" id="CAKOGL010000023">
    <property type="protein sequence ID" value="CAH2100947.1"/>
    <property type="molecule type" value="Genomic_DNA"/>
</dbReference>
<comment type="caution">
    <text evidence="7">The sequence shown here is derived from an EMBL/GenBank/DDBJ whole genome shotgun (WGS) entry which is preliminary data.</text>
</comment>
<name>A0AAU9UP41_EUPED</name>
<dbReference type="Pfam" id="PF05699">
    <property type="entry name" value="Dimer_Tnp_hAT"/>
    <property type="match status" value="1"/>
</dbReference>
<evidence type="ECO:0000256" key="4">
    <source>
        <dbReference type="ARBA" id="ARBA00022833"/>
    </source>
</evidence>
<reference evidence="7" key="1">
    <citation type="submission" date="2022-03" db="EMBL/GenBank/DDBJ databases">
        <authorList>
            <person name="Tunstrom K."/>
        </authorList>
    </citation>
    <scope>NUCLEOTIDE SEQUENCE</scope>
</reference>
<comment type="subcellular location">
    <subcellularLocation>
        <location evidence="1">Nucleus</location>
    </subcellularLocation>
</comment>
<sequence>MCLCHVLDPRFKLHVFKYPNFAADVKTCFIDLVTDLIKKNLPIGLPTEHIVHDEPQPKKIKFDIWGEYYAIINTVCPGGTPSSQVIVEVQRYLELPVLDRKENPLQWWKTFSHSFPNLAVLARQRLNFITTSVPSGNLINERRTSLGVNKVQQLLFLNLNYEP</sequence>
<accession>A0AAU9UP41</accession>
<dbReference type="AlphaFoldDB" id="A0AAU9UP41"/>
<dbReference type="PANTHER" id="PTHR46481:SF10">
    <property type="entry name" value="ZINC FINGER BED DOMAIN-CONTAINING PROTEIN 39"/>
    <property type="match status" value="1"/>
</dbReference>
<dbReference type="GO" id="GO:0005634">
    <property type="term" value="C:nucleus"/>
    <property type="evidence" value="ECO:0007669"/>
    <property type="project" value="UniProtKB-SubCell"/>
</dbReference>